<name>A0A4R4D3X2_9PROT</name>
<comment type="caution">
    <text evidence="1">The sequence shown here is derived from an EMBL/GenBank/DDBJ whole genome shotgun (WGS) entry which is preliminary data.</text>
</comment>
<evidence type="ECO:0000313" key="1">
    <source>
        <dbReference type="EMBL" id="TCZ53631.1"/>
    </source>
</evidence>
<evidence type="ECO:0000313" key="2">
    <source>
        <dbReference type="Proteomes" id="UP000295023"/>
    </source>
</evidence>
<dbReference type="AlphaFoldDB" id="A0A4R4D3X2"/>
<dbReference type="OrthoDB" id="5396211at2"/>
<dbReference type="InterPro" id="IPR005560">
    <property type="entry name" value="Csp_YhjQ"/>
</dbReference>
<dbReference type="EMBL" id="SKBM01000038">
    <property type="protein sequence ID" value="TCZ53631.1"/>
    <property type="molecule type" value="Genomic_DNA"/>
</dbReference>
<dbReference type="PANTHER" id="PTHR37310">
    <property type="entry name" value="CYTOPLASMIC PROTEIN-RELATED"/>
    <property type="match status" value="1"/>
</dbReference>
<protein>
    <submittedName>
        <fullName evidence="1">Four-helix bundle copper-binding protein</fullName>
    </submittedName>
</protein>
<dbReference type="Proteomes" id="UP000295023">
    <property type="component" value="Unassembled WGS sequence"/>
</dbReference>
<dbReference type="Gene3D" id="1.20.1270.360">
    <property type="match status" value="1"/>
</dbReference>
<keyword evidence="2" id="KW-1185">Reference proteome</keyword>
<dbReference type="PANTHER" id="PTHR37310:SF1">
    <property type="entry name" value="CYTOPLASMIC PROTEIN"/>
    <property type="match status" value="1"/>
</dbReference>
<sequence length="134" mass="14183">MTQHLQAMLESQPHHPSAQEVIRRCVAACLDSSAVCTSCADACLSEKNVADMVYCIRLDLDCADICTATGRVVGRLTKPNKAAMAGILQACIAACEACAAECEKHAGMHAHCRVCAEACRDCAKACQALLDVMP</sequence>
<proteinExistence type="predicted"/>
<organism evidence="1 2">
    <name type="scientific">Roseicella aquatilis</name>
    <dbReference type="NCBI Taxonomy" id="2527868"/>
    <lineage>
        <taxon>Bacteria</taxon>
        <taxon>Pseudomonadati</taxon>
        <taxon>Pseudomonadota</taxon>
        <taxon>Alphaproteobacteria</taxon>
        <taxon>Acetobacterales</taxon>
        <taxon>Roseomonadaceae</taxon>
        <taxon>Roseicella</taxon>
    </lineage>
</organism>
<accession>A0A4R4D3X2</accession>
<gene>
    <name evidence="1" type="ORF">EXY23_24550</name>
</gene>
<dbReference type="Pfam" id="PF03860">
    <property type="entry name" value="Csp"/>
    <property type="match status" value="1"/>
</dbReference>
<reference evidence="1 2" key="1">
    <citation type="submission" date="2019-03" db="EMBL/GenBank/DDBJ databases">
        <title>Paracraurococcus aquatilis NE82 genome sequence.</title>
        <authorList>
            <person name="Zhao Y."/>
            <person name="Du Z."/>
        </authorList>
    </citation>
    <scope>NUCLEOTIDE SEQUENCE [LARGE SCALE GENOMIC DNA]</scope>
    <source>
        <strain evidence="1 2">NE82</strain>
    </source>
</reference>